<dbReference type="InterPro" id="IPR052541">
    <property type="entry name" value="SQRD"/>
</dbReference>
<dbReference type="Proteomes" id="UP000477750">
    <property type="component" value="Unassembled WGS sequence"/>
</dbReference>
<accession>A0A6L5G9B1</accession>
<feature type="domain" description="FAD/NAD(P)-binding" evidence="1">
    <location>
        <begin position="15"/>
        <end position="150"/>
    </location>
</feature>
<dbReference type="PANTHER" id="PTHR43755:SF1">
    <property type="entry name" value="FAD-DEPENDENT PYRIDINE NUCLEOTIDE-DISULPHIDE OXIDOREDUCTASE"/>
    <property type="match status" value="1"/>
</dbReference>
<dbReference type="PANTHER" id="PTHR43755">
    <property type="match status" value="1"/>
</dbReference>
<comment type="caution">
    <text evidence="2">The sequence shown here is derived from an EMBL/GenBank/DDBJ whole genome shotgun (WGS) entry which is preliminary data.</text>
</comment>
<keyword evidence="3" id="KW-1185">Reference proteome</keyword>
<dbReference type="EMBL" id="WIAO01000011">
    <property type="protein sequence ID" value="MQM26173.1"/>
    <property type="molecule type" value="Genomic_DNA"/>
</dbReference>
<evidence type="ECO:0000313" key="2">
    <source>
        <dbReference type="EMBL" id="MQM26173.1"/>
    </source>
</evidence>
<name>A0A6L5G9B1_9ACTN</name>
<dbReference type="SUPFAM" id="SSF51905">
    <property type="entry name" value="FAD/NAD(P)-binding domain"/>
    <property type="match status" value="2"/>
</dbReference>
<protein>
    <submittedName>
        <fullName evidence="2">NAD(P)/FAD-dependent oxidoreductase</fullName>
    </submittedName>
</protein>
<proteinExistence type="predicted"/>
<evidence type="ECO:0000313" key="3">
    <source>
        <dbReference type="Proteomes" id="UP000477750"/>
    </source>
</evidence>
<gene>
    <name evidence="2" type="ORF">GFD30_11405</name>
</gene>
<reference evidence="2 3" key="1">
    <citation type="submission" date="2019-10" db="EMBL/GenBank/DDBJ databases">
        <title>Glycomyces albidus sp. nov., a novel actinomycete isolated from rhizosphere soil of wheat (Triticum aestivum L.).</title>
        <authorList>
            <person name="Qian L."/>
        </authorList>
    </citation>
    <scope>NUCLEOTIDE SEQUENCE [LARGE SCALE GENOMIC DNA]</scope>
    <source>
        <strain evidence="2 3">NEAU-7082</strain>
    </source>
</reference>
<dbReference type="Pfam" id="PF07992">
    <property type="entry name" value="Pyr_redox_2"/>
    <property type="match status" value="1"/>
</dbReference>
<dbReference type="InterPro" id="IPR023753">
    <property type="entry name" value="FAD/NAD-binding_dom"/>
</dbReference>
<dbReference type="InterPro" id="IPR036188">
    <property type="entry name" value="FAD/NAD-bd_sf"/>
</dbReference>
<sequence>MNAQLREDAMDTKPRVVVVGGGLAGMETLFALRRRLSDRVDLTLVADRDEFEFRPATVYVPFGGAEDDLTIPVAAPAERQGIAVERGAVAWVETDPKRLALADGRTLDYDYLVLATGAAMRPERVPGLAEHAHLVGALNQMRELGRTLRRVREAAVDGSPQHVLFLVPPDSQCPGPVYELAFMLETWLRRSRVRDRVCLTFATSEERYLESFGTGLHPVIEAEFTERGIISHVRSAVERVEPHRARFADGTAHTFDALVSTAPQAASVDYEGLPQDRNGFLLTEPDTRRVRCTDAVYAPGDAGDFPVKLGYLSLLQADAVADDIAARIDPAAVTDPRRFDPVGLYVLEMLDDAVFAQTPLTLTGEPAARAGSGHRIGVSPIWHLGKKTLGTYLPQQFRAGHPVHGGLAQDAVSLGLKGLTRTISGAVRE</sequence>
<organism evidence="2 3">
    <name type="scientific">Glycomyces albidus</name>
    <dbReference type="NCBI Taxonomy" id="2656774"/>
    <lineage>
        <taxon>Bacteria</taxon>
        <taxon>Bacillati</taxon>
        <taxon>Actinomycetota</taxon>
        <taxon>Actinomycetes</taxon>
        <taxon>Glycomycetales</taxon>
        <taxon>Glycomycetaceae</taxon>
        <taxon>Glycomyces</taxon>
    </lineage>
</organism>
<dbReference type="GO" id="GO:0016491">
    <property type="term" value="F:oxidoreductase activity"/>
    <property type="evidence" value="ECO:0007669"/>
    <property type="project" value="InterPro"/>
</dbReference>
<dbReference type="AlphaFoldDB" id="A0A6L5G9B1"/>
<evidence type="ECO:0000259" key="1">
    <source>
        <dbReference type="Pfam" id="PF07992"/>
    </source>
</evidence>
<dbReference type="Gene3D" id="3.50.50.60">
    <property type="entry name" value="FAD/NAD(P)-binding domain"/>
    <property type="match status" value="2"/>
</dbReference>